<evidence type="ECO:0000313" key="2">
    <source>
        <dbReference type="Proteomes" id="UP001154312"/>
    </source>
</evidence>
<dbReference type="Proteomes" id="UP001154312">
    <property type="component" value="Unassembled WGS sequence"/>
</dbReference>
<accession>A0A9X4H6A5</accession>
<comment type="caution">
    <text evidence="1">The sequence shown here is derived from an EMBL/GenBank/DDBJ whole genome shotgun (WGS) entry which is preliminary data.</text>
</comment>
<dbReference type="RefSeq" id="WP_277443586.1">
    <property type="nucleotide sequence ID" value="NZ_JAKOAV010000012.1"/>
</dbReference>
<sequence>MISDKALYLVKIDSWGAEQPVILGLAVEVHEDYMGFHDKVRGHHINGKLERETEDGFVWHRIENGEDMGNISLRALALEEFNQVVRPGMDYPPPEFLTTEDLWEFYRRKFGDRGSHY</sequence>
<protein>
    <submittedName>
        <fullName evidence="1">Uncharacterized protein</fullName>
    </submittedName>
</protein>
<evidence type="ECO:0000313" key="1">
    <source>
        <dbReference type="EMBL" id="MDF9408279.1"/>
    </source>
</evidence>
<name>A0A9X4H6A5_9FIRM</name>
<proteinExistence type="predicted"/>
<keyword evidence="2" id="KW-1185">Reference proteome</keyword>
<gene>
    <name evidence="1" type="ORF">L7E55_07885</name>
</gene>
<reference evidence="1" key="1">
    <citation type="submission" date="2022-02" db="EMBL/GenBank/DDBJ databases">
        <authorList>
            <person name="Leng L."/>
        </authorList>
    </citation>
    <scope>NUCLEOTIDE SEQUENCE</scope>
    <source>
        <strain evidence="1">JI</strain>
    </source>
</reference>
<organism evidence="1 2">
    <name type="scientific">Pelotomaculum isophthalicicum JI</name>
    <dbReference type="NCBI Taxonomy" id="947010"/>
    <lineage>
        <taxon>Bacteria</taxon>
        <taxon>Bacillati</taxon>
        <taxon>Bacillota</taxon>
        <taxon>Clostridia</taxon>
        <taxon>Eubacteriales</taxon>
        <taxon>Desulfotomaculaceae</taxon>
        <taxon>Pelotomaculum</taxon>
    </lineage>
</organism>
<dbReference type="AlphaFoldDB" id="A0A9X4H6A5"/>
<dbReference type="EMBL" id="JAKOAV010000012">
    <property type="protein sequence ID" value="MDF9408279.1"/>
    <property type="molecule type" value="Genomic_DNA"/>
</dbReference>